<accession>A0A9P0EPL6</accession>
<dbReference type="Proteomes" id="UP000775872">
    <property type="component" value="Unassembled WGS sequence"/>
</dbReference>
<dbReference type="Gene3D" id="1.20.1290.10">
    <property type="entry name" value="AhpD-like"/>
    <property type="match status" value="1"/>
</dbReference>
<gene>
    <name evidence="1" type="ORF">CSOL1703_00016854</name>
</gene>
<name>A0A9P0EPL6_9HYPO</name>
<dbReference type="InterPro" id="IPR029032">
    <property type="entry name" value="AhpD-like"/>
</dbReference>
<dbReference type="InterPro" id="IPR052999">
    <property type="entry name" value="PTS1_Protein"/>
</dbReference>
<sequence length="239" mass="26781">MTSLPPTPLLPDSFFAPVLALNEDSLKVRWYMIVIVNLGSLNYADVIPQVYSHLQAHLLSRLSPNDQYDAVHRIREGLTKAFGIVGAARTGNALRTLFTCTPENLQLKSSPRSTESEEVAIKRGDKFFHRAYDGNPYFKASDTEEASPDYFFLVKDIVYGRIFSYDGILDDTTSAFAMVSALYGMNSPGQMRNHQIGMLLNGVDREELVQMRKLLLELATFLGVAFRFEPPIVPSLPLK</sequence>
<dbReference type="OrthoDB" id="5537330at2759"/>
<keyword evidence="2" id="KW-1185">Reference proteome</keyword>
<organism evidence="1 2">
    <name type="scientific">Clonostachys solani</name>
    <dbReference type="NCBI Taxonomy" id="160281"/>
    <lineage>
        <taxon>Eukaryota</taxon>
        <taxon>Fungi</taxon>
        <taxon>Dikarya</taxon>
        <taxon>Ascomycota</taxon>
        <taxon>Pezizomycotina</taxon>
        <taxon>Sordariomycetes</taxon>
        <taxon>Hypocreomycetidae</taxon>
        <taxon>Hypocreales</taxon>
        <taxon>Bionectriaceae</taxon>
        <taxon>Clonostachys</taxon>
    </lineage>
</organism>
<comment type="caution">
    <text evidence="1">The sequence shown here is derived from an EMBL/GenBank/DDBJ whole genome shotgun (WGS) entry which is preliminary data.</text>
</comment>
<dbReference type="EMBL" id="CABFOC020000053">
    <property type="protein sequence ID" value="CAH0054953.1"/>
    <property type="molecule type" value="Genomic_DNA"/>
</dbReference>
<protein>
    <submittedName>
        <fullName evidence="1">Uncharacterized protein</fullName>
    </submittedName>
</protein>
<dbReference type="PANTHER" id="PTHR28180">
    <property type="entry name" value="CONSERVED MITOCHONDRIAL PROTEIN-RELATED"/>
    <property type="match status" value="1"/>
</dbReference>
<evidence type="ECO:0000313" key="2">
    <source>
        <dbReference type="Proteomes" id="UP000775872"/>
    </source>
</evidence>
<evidence type="ECO:0000313" key="1">
    <source>
        <dbReference type="EMBL" id="CAH0054953.1"/>
    </source>
</evidence>
<reference evidence="2" key="1">
    <citation type="submission" date="2019-06" db="EMBL/GenBank/DDBJ databases">
        <authorList>
            <person name="Broberg M."/>
        </authorList>
    </citation>
    <scope>NUCLEOTIDE SEQUENCE [LARGE SCALE GENOMIC DNA]</scope>
</reference>
<dbReference type="AlphaFoldDB" id="A0A9P0EPL6"/>
<dbReference type="SUPFAM" id="SSF69118">
    <property type="entry name" value="AhpD-like"/>
    <property type="match status" value="1"/>
</dbReference>
<proteinExistence type="predicted"/>
<reference evidence="1 2" key="2">
    <citation type="submission" date="2021-10" db="EMBL/GenBank/DDBJ databases">
        <authorList>
            <person name="Piombo E."/>
        </authorList>
    </citation>
    <scope>NUCLEOTIDE SEQUENCE [LARGE SCALE GENOMIC DNA]</scope>
</reference>